<keyword evidence="1" id="KW-0449">Lipoprotein</keyword>
<dbReference type="InterPro" id="IPR019076">
    <property type="entry name" value="Spore_lipoprot_YhcN/YlaJ-like"/>
</dbReference>
<dbReference type="Pfam" id="PF09580">
    <property type="entry name" value="Spore_YhcN_YlaJ"/>
    <property type="match status" value="1"/>
</dbReference>
<evidence type="ECO:0000313" key="1">
    <source>
        <dbReference type="EMBL" id="SHI73820.1"/>
    </source>
</evidence>
<evidence type="ECO:0000313" key="2">
    <source>
        <dbReference type="Proteomes" id="UP000184536"/>
    </source>
</evidence>
<dbReference type="EMBL" id="FQZV01000006">
    <property type="protein sequence ID" value="SHI73820.1"/>
    <property type="molecule type" value="Genomic_DNA"/>
</dbReference>
<sequence length="189" mass="21768">MLKKIKLISMLLAFVLFGSLGIIGCRPAQRPLPQRDRTDIDQQRAEDLGTEERNLAADRTTPDQRLVPQDEVVGDNRESDINYDNMPMDTARVTIETNIEAMEGIRNAVVILVEDTAYVGIETEENIEITNMKGLQSEIAARIRQIAPDINRVYMTSDEDRVRRLRIYADEFNYQRAPEQVHRELEVFF</sequence>
<proteinExistence type="predicted"/>
<dbReference type="PROSITE" id="PS51257">
    <property type="entry name" value="PROKAR_LIPOPROTEIN"/>
    <property type="match status" value="1"/>
</dbReference>
<dbReference type="AlphaFoldDB" id="A0A1M6DKX3"/>
<name>A0A1M6DKX3_9FIRM</name>
<protein>
    <submittedName>
        <fullName evidence="1">Sporulation lipoprotein, YhcN/YlaJ family</fullName>
    </submittedName>
</protein>
<dbReference type="Proteomes" id="UP000184536">
    <property type="component" value="Unassembled WGS sequence"/>
</dbReference>
<accession>A0A1M6DKX3</accession>
<gene>
    <name evidence="1" type="ORF">SAMN02745975_00491</name>
</gene>
<dbReference type="RefSeq" id="WP_190014097.1">
    <property type="nucleotide sequence ID" value="NZ_FQZV01000006.1"/>
</dbReference>
<reference evidence="2" key="1">
    <citation type="submission" date="2016-11" db="EMBL/GenBank/DDBJ databases">
        <authorList>
            <person name="Varghese N."/>
            <person name="Submissions S."/>
        </authorList>
    </citation>
    <scope>NUCLEOTIDE SEQUENCE [LARGE SCALE GENOMIC DNA]</scope>
    <source>
        <strain evidence="2">DSM 17957</strain>
    </source>
</reference>
<organism evidence="1 2">
    <name type="scientific">Geosporobacter subterraneus DSM 17957</name>
    <dbReference type="NCBI Taxonomy" id="1121919"/>
    <lineage>
        <taxon>Bacteria</taxon>
        <taxon>Bacillati</taxon>
        <taxon>Bacillota</taxon>
        <taxon>Clostridia</taxon>
        <taxon>Peptostreptococcales</taxon>
        <taxon>Thermotaleaceae</taxon>
        <taxon>Geosporobacter</taxon>
    </lineage>
</organism>
<keyword evidence="2" id="KW-1185">Reference proteome</keyword>